<evidence type="ECO:0000256" key="1">
    <source>
        <dbReference type="ARBA" id="ARBA00010529"/>
    </source>
</evidence>
<dbReference type="PANTHER" id="PTHR33175">
    <property type="entry name" value="DNA-BINDING PROTEIN HU"/>
    <property type="match status" value="1"/>
</dbReference>
<evidence type="ECO:0000313" key="6">
    <source>
        <dbReference type="Proteomes" id="UP000193925"/>
    </source>
</evidence>
<evidence type="ECO:0000256" key="4">
    <source>
        <dbReference type="RuleBase" id="RU003939"/>
    </source>
</evidence>
<dbReference type="PANTHER" id="PTHR33175:SF3">
    <property type="entry name" value="DNA-BINDING PROTEIN HU-BETA"/>
    <property type="match status" value="1"/>
</dbReference>
<name>A0ABY1MRT7_9PROT</name>
<dbReference type="Pfam" id="PF00216">
    <property type="entry name" value="Bac_DNA_binding"/>
    <property type="match status" value="1"/>
</dbReference>
<dbReference type="PRINTS" id="PR01727">
    <property type="entry name" value="DNABINDINGHU"/>
</dbReference>
<dbReference type="GO" id="GO:0003677">
    <property type="term" value="F:DNA binding"/>
    <property type="evidence" value="ECO:0007669"/>
    <property type="project" value="UniProtKB-KW"/>
</dbReference>
<dbReference type="InterPro" id="IPR000119">
    <property type="entry name" value="Hist_DNA-bd"/>
</dbReference>
<protein>
    <submittedName>
        <fullName evidence="5">DNA-binding protein HU family protein</fullName>
    </submittedName>
</protein>
<evidence type="ECO:0000313" key="5">
    <source>
        <dbReference type="EMBL" id="SMH66273.1"/>
    </source>
</evidence>
<sequence length="85" mass="9547">MVSALCPEDVIWSYTARFLEAFARTIHAEMHSAEKILIPEVGTLHVTHRSARKGRNLATGEEIQIAARRVVTFKATKTLQDRVNS</sequence>
<comment type="similarity">
    <text evidence="1 4">Belongs to the bacterial histone-like protein family.</text>
</comment>
<dbReference type="CDD" id="cd13831">
    <property type="entry name" value="HU"/>
    <property type="match status" value="1"/>
</dbReference>
<dbReference type="Proteomes" id="UP000193925">
    <property type="component" value="Chromosome AFERRI"/>
</dbReference>
<evidence type="ECO:0000256" key="3">
    <source>
        <dbReference type="ARBA" id="ARBA00023125"/>
    </source>
</evidence>
<proteinExistence type="inferred from homology"/>
<keyword evidence="3 5" id="KW-0238">DNA-binding</keyword>
<evidence type="ECO:0000256" key="2">
    <source>
        <dbReference type="ARBA" id="ARBA00023067"/>
    </source>
</evidence>
<dbReference type="Gene3D" id="4.10.520.10">
    <property type="entry name" value="IHF-like DNA-binding proteins"/>
    <property type="match status" value="1"/>
</dbReference>
<dbReference type="InterPro" id="IPR010992">
    <property type="entry name" value="IHF-like_DNA-bd_dom_sf"/>
</dbReference>
<dbReference type="RefSeq" id="WP_035194538.1">
    <property type="nucleotide sequence ID" value="NZ_CCCS020000051.1"/>
</dbReference>
<organism evidence="5 6">
    <name type="scientific">Acidithiobacillus ferrivorans</name>
    <dbReference type="NCBI Taxonomy" id="160808"/>
    <lineage>
        <taxon>Bacteria</taxon>
        <taxon>Pseudomonadati</taxon>
        <taxon>Pseudomonadota</taxon>
        <taxon>Acidithiobacillia</taxon>
        <taxon>Acidithiobacillales</taxon>
        <taxon>Acidithiobacillaceae</taxon>
        <taxon>Acidithiobacillus</taxon>
    </lineage>
</organism>
<keyword evidence="6" id="KW-1185">Reference proteome</keyword>
<dbReference type="EMBL" id="LT841305">
    <property type="protein sequence ID" value="SMH66273.1"/>
    <property type="molecule type" value="Genomic_DNA"/>
</dbReference>
<dbReference type="SMART" id="SM00411">
    <property type="entry name" value="BHL"/>
    <property type="match status" value="1"/>
</dbReference>
<accession>A0ABY1MRT7</accession>
<dbReference type="SUPFAM" id="SSF47729">
    <property type="entry name" value="IHF-like DNA-binding proteins"/>
    <property type="match status" value="1"/>
</dbReference>
<gene>
    <name evidence="5" type="ORF">AFERRI_30003</name>
</gene>
<reference evidence="5 6" key="1">
    <citation type="submission" date="2017-03" db="EMBL/GenBank/DDBJ databases">
        <authorList>
            <person name="Regsiter A."/>
            <person name="William W."/>
        </authorList>
    </citation>
    <scope>NUCLEOTIDE SEQUENCE [LARGE SCALE GENOMIC DNA]</scope>
    <source>
        <strain evidence="5">PRJEB5721</strain>
    </source>
</reference>
<keyword evidence="2" id="KW-0226">DNA condensation</keyword>